<comment type="caution">
    <text evidence="2">The sequence shown here is derived from an EMBL/GenBank/DDBJ whole genome shotgun (WGS) entry which is preliminary data.</text>
</comment>
<feature type="compositionally biased region" description="Polar residues" evidence="1">
    <location>
        <begin position="137"/>
        <end position="148"/>
    </location>
</feature>
<evidence type="ECO:0000313" key="2">
    <source>
        <dbReference type="EMBL" id="CAG8777917.1"/>
    </source>
</evidence>
<feature type="region of interest" description="Disordered" evidence="1">
    <location>
        <begin position="136"/>
        <end position="160"/>
    </location>
</feature>
<feature type="non-terminal residue" evidence="2">
    <location>
        <position position="1"/>
    </location>
</feature>
<dbReference type="Proteomes" id="UP000789901">
    <property type="component" value="Unassembled WGS sequence"/>
</dbReference>
<keyword evidence="3" id="KW-1185">Reference proteome</keyword>
<dbReference type="EMBL" id="CAJVQB010016011">
    <property type="protein sequence ID" value="CAG8777917.1"/>
    <property type="molecule type" value="Genomic_DNA"/>
</dbReference>
<organism evidence="2 3">
    <name type="scientific">Gigaspora margarita</name>
    <dbReference type="NCBI Taxonomy" id="4874"/>
    <lineage>
        <taxon>Eukaryota</taxon>
        <taxon>Fungi</taxon>
        <taxon>Fungi incertae sedis</taxon>
        <taxon>Mucoromycota</taxon>
        <taxon>Glomeromycotina</taxon>
        <taxon>Glomeromycetes</taxon>
        <taxon>Diversisporales</taxon>
        <taxon>Gigasporaceae</taxon>
        <taxon>Gigaspora</taxon>
    </lineage>
</organism>
<sequence length="175" mass="20304">RVKPWKLEYSSNLTPFTWWDVVKDEHTDLQDLAKTMFTIFTKGHCTRFQALQLESIAQLHSFYISNVENELKFCDDFVETELRDSALNETIFAKMNNLDSNKCREEEDEMDIVNPTTNDITMALQDLVDLSDPIFGRNNNQGEAQETVSTDEEPSMEFESKSLVQDILSDNNLYE</sequence>
<reference evidence="2 3" key="1">
    <citation type="submission" date="2021-06" db="EMBL/GenBank/DDBJ databases">
        <authorList>
            <person name="Kallberg Y."/>
            <person name="Tangrot J."/>
            <person name="Rosling A."/>
        </authorList>
    </citation>
    <scope>NUCLEOTIDE SEQUENCE [LARGE SCALE GENOMIC DNA]</scope>
    <source>
        <strain evidence="2 3">120-4 pot B 10/14</strain>
    </source>
</reference>
<evidence type="ECO:0000313" key="3">
    <source>
        <dbReference type="Proteomes" id="UP000789901"/>
    </source>
</evidence>
<accession>A0ABN7VJD8</accession>
<name>A0ABN7VJD8_GIGMA</name>
<evidence type="ECO:0000256" key="1">
    <source>
        <dbReference type="SAM" id="MobiDB-lite"/>
    </source>
</evidence>
<gene>
    <name evidence="2" type="ORF">GMARGA_LOCUS19306</name>
</gene>
<protein>
    <submittedName>
        <fullName evidence="2">34174_t:CDS:1</fullName>
    </submittedName>
</protein>
<proteinExistence type="predicted"/>